<keyword evidence="2" id="KW-1185">Reference proteome</keyword>
<protein>
    <submittedName>
        <fullName evidence="1">(diamondback moth) hypothetical protein</fullName>
    </submittedName>
</protein>
<dbReference type="Proteomes" id="UP000653454">
    <property type="component" value="Unassembled WGS sequence"/>
</dbReference>
<organism evidence="1 2">
    <name type="scientific">Plutella xylostella</name>
    <name type="common">Diamondback moth</name>
    <name type="synonym">Plutella maculipennis</name>
    <dbReference type="NCBI Taxonomy" id="51655"/>
    <lineage>
        <taxon>Eukaryota</taxon>
        <taxon>Metazoa</taxon>
        <taxon>Ecdysozoa</taxon>
        <taxon>Arthropoda</taxon>
        <taxon>Hexapoda</taxon>
        <taxon>Insecta</taxon>
        <taxon>Pterygota</taxon>
        <taxon>Neoptera</taxon>
        <taxon>Endopterygota</taxon>
        <taxon>Lepidoptera</taxon>
        <taxon>Glossata</taxon>
        <taxon>Ditrysia</taxon>
        <taxon>Yponomeutoidea</taxon>
        <taxon>Plutellidae</taxon>
        <taxon>Plutella</taxon>
    </lineage>
</organism>
<evidence type="ECO:0000313" key="1">
    <source>
        <dbReference type="EMBL" id="CAG9113635.1"/>
    </source>
</evidence>
<dbReference type="EMBL" id="CAJHNJ030000015">
    <property type="protein sequence ID" value="CAG9113635.1"/>
    <property type="molecule type" value="Genomic_DNA"/>
</dbReference>
<comment type="caution">
    <text evidence="1">The sequence shown here is derived from an EMBL/GenBank/DDBJ whole genome shotgun (WGS) entry which is preliminary data.</text>
</comment>
<accession>A0A8S4EE27</accession>
<gene>
    <name evidence="1" type="ORF">PLXY2_LOCUS5281</name>
</gene>
<dbReference type="Pfam" id="PF12259">
    <property type="entry name" value="Baculo_F"/>
    <property type="match status" value="1"/>
</dbReference>
<dbReference type="InterPro" id="IPR022048">
    <property type="entry name" value="Envelope_fusion-like"/>
</dbReference>
<proteinExistence type="predicted"/>
<evidence type="ECO:0000313" key="2">
    <source>
        <dbReference type="Proteomes" id="UP000653454"/>
    </source>
</evidence>
<name>A0A8S4EE27_PLUXY</name>
<dbReference type="AlphaFoldDB" id="A0A8S4EE27"/>
<reference evidence="1" key="1">
    <citation type="submission" date="2020-11" db="EMBL/GenBank/DDBJ databases">
        <authorList>
            <person name="Whiteford S."/>
        </authorList>
    </citation>
    <scope>NUCLEOTIDE SEQUENCE</scope>
</reference>
<sequence length="233" mass="26855">MTLTAFTASAVAAASMLANLQRIQHTLVETLIDLHHGRVDTQLLRPEQLQQQLNIIARHIPNDLTLPAVNGEENIPEMYILLRVHSRMTSNYMIFEVKIPLVKKDSYELHKTITIRRRPNVVVVSDLTTEPKVPAKYIATNLKKDKIILFHDEDIHRCVHFTERLLCSLLQPIYDLKGSDAICEAQVIINKDKITTCKTELQQYSDKWIQLHDAGHSTRNWPYHIGSRLHIEE</sequence>